<organism evidence="2 3">
    <name type="scientific">Streptosporangium carneum</name>
    <dbReference type="NCBI Taxonomy" id="47481"/>
    <lineage>
        <taxon>Bacteria</taxon>
        <taxon>Bacillati</taxon>
        <taxon>Actinomycetota</taxon>
        <taxon>Actinomycetes</taxon>
        <taxon>Streptosporangiales</taxon>
        <taxon>Streptosporangiaceae</taxon>
        <taxon>Streptosporangium</taxon>
    </lineage>
</organism>
<comment type="caution">
    <text evidence="2">The sequence shown here is derived from an EMBL/GenBank/DDBJ whole genome shotgun (WGS) entry which is preliminary data.</text>
</comment>
<gene>
    <name evidence="2" type="ORF">GCM10017600_72660</name>
</gene>
<reference evidence="2" key="1">
    <citation type="journal article" date="2014" name="Int. J. Syst. Evol. Microbiol.">
        <title>Complete genome sequence of Corynebacterium casei LMG S-19264T (=DSM 44701T), isolated from a smear-ripened cheese.</title>
        <authorList>
            <consortium name="US DOE Joint Genome Institute (JGI-PGF)"/>
            <person name="Walter F."/>
            <person name="Albersmeier A."/>
            <person name="Kalinowski J."/>
            <person name="Ruckert C."/>
        </authorList>
    </citation>
    <scope>NUCLEOTIDE SEQUENCE</scope>
    <source>
        <strain evidence="2">VKM Ac-2007</strain>
    </source>
</reference>
<accession>A0A9W6MH65</accession>
<dbReference type="Proteomes" id="UP001143474">
    <property type="component" value="Unassembled WGS sequence"/>
</dbReference>
<name>A0A9W6MH65_9ACTN</name>
<proteinExistence type="predicted"/>
<protein>
    <submittedName>
        <fullName evidence="2">Uncharacterized protein</fullName>
    </submittedName>
</protein>
<dbReference type="EMBL" id="BSEV01000026">
    <property type="protein sequence ID" value="GLK13855.1"/>
    <property type="molecule type" value="Genomic_DNA"/>
</dbReference>
<sequence length="140" mass="15720">MEDQVTQYSSTSAPQETIDIATAQKQDEALIAVQWLLKERGVRARRDHTINLGLSADRPDAARWPHRPPVLRSRLTRRPPELVVHAPSGRRTVTVTAEPHGGYLVRLHTAPVPQMIGRQRPEKVVELILAAAPVMHRAWP</sequence>
<dbReference type="AlphaFoldDB" id="A0A9W6MH65"/>
<reference evidence="2" key="2">
    <citation type="submission" date="2023-01" db="EMBL/GenBank/DDBJ databases">
        <authorList>
            <person name="Sun Q."/>
            <person name="Evtushenko L."/>
        </authorList>
    </citation>
    <scope>NUCLEOTIDE SEQUENCE</scope>
    <source>
        <strain evidence="2">VKM Ac-2007</strain>
    </source>
</reference>
<evidence type="ECO:0000313" key="2">
    <source>
        <dbReference type="EMBL" id="GLK13855.1"/>
    </source>
</evidence>
<keyword evidence="3" id="KW-1185">Reference proteome</keyword>
<feature type="region of interest" description="Disordered" evidence="1">
    <location>
        <begin position="58"/>
        <end position="78"/>
    </location>
</feature>
<evidence type="ECO:0000256" key="1">
    <source>
        <dbReference type="SAM" id="MobiDB-lite"/>
    </source>
</evidence>
<evidence type="ECO:0000313" key="3">
    <source>
        <dbReference type="Proteomes" id="UP001143474"/>
    </source>
</evidence>